<dbReference type="FunCoup" id="A0A1V9XU35">
    <property type="interactions" value="198"/>
</dbReference>
<name>A0A1V9XU35_9ACAR</name>
<keyword evidence="3" id="KW-1185">Reference proteome</keyword>
<dbReference type="InParanoid" id="A0A1V9XU35"/>
<keyword evidence="1" id="KW-1133">Transmembrane helix</keyword>
<feature type="transmembrane region" description="Helical" evidence="1">
    <location>
        <begin position="12"/>
        <end position="31"/>
    </location>
</feature>
<feature type="transmembrane region" description="Helical" evidence="1">
    <location>
        <begin position="68"/>
        <end position="88"/>
    </location>
</feature>
<reference evidence="2" key="1">
    <citation type="journal article" date="2017" name="Gigascience">
        <title>Draft genome of the honey bee ectoparasitic mite, Tropilaelaps mercedesae, is shaped by the parasitic life history.</title>
        <authorList>
            <person name="Dong X."/>
            <person name="Armstrong S.D."/>
            <person name="Xia D."/>
            <person name="Makepeace B.L."/>
            <person name="Darby A.C."/>
            <person name="Kadowaki T."/>
        </authorList>
    </citation>
    <scope>NUCLEOTIDE SEQUENCE [LARGE SCALE GENOMIC DNA]</scope>
    <source>
        <strain evidence="2">Wuxi-XJTLU</strain>
    </source>
</reference>
<accession>A0A1V9XU35</accession>
<evidence type="ECO:0000313" key="2">
    <source>
        <dbReference type="EMBL" id="OQR76878.1"/>
    </source>
</evidence>
<keyword evidence="1" id="KW-0812">Transmembrane</keyword>
<keyword evidence="1" id="KW-0472">Membrane</keyword>
<comment type="caution">
    <text evidence="2">The sequence shown here is derived from an EMBL/GenBank/DDBJ whole genome shotgun (WGS) entry which is preliminary data.</text>
</comment>
<dbReference type="OrthoDB" id="8191171at2759"/>
<dbReference type="AlphaFoldDB" id="A0A1V9XU35"/>
<dbReference type="EMBL" id="MNPL01004246">
    <property type="protein sequence ID" value="OQR76878.1"/>
    <property type="molecule type" value="Genomic_DNA"/>
</dbReference>
<protein>
    <submittedName>
        <fullName evidence="2">Uncharacterized protein</fullName>
    </submittedName>
</protein>
<evidence type="ECO:0000313" key="3">
    <source>
        <dbReference type="Proteomes" id="UP000192247"/>
    </source>
</evidence>
<gene>
    <name evidence="2" type="ORF">BIW11_07489</name>
</gene>
<proteinExistence type="predicted"/>
<dbReference type="Proteomes" id="UP000192247">
    <property type="component" value="Unassembled WGS sequence"/>
</dbReference>
<organism evidence="2 3">
    <name type="scientific">Tropilaelaps mercedesae</name>
    <dbReference type="NCBI Taxonomy" id="418985"/>
    <lineage>
        <taxon>Eukaryota</taxon>
        <taxon>Metazoa</taxon>
        <taxon>Ecdysozoa</taxon>
        <taxon>Arthropoda</taxon>
        <taxon>Chelicerata</taxon>
        <taxon>Arachnida</taxon>
        <taxon>Acari</taxon>
        <taxon>Parasitiformes</taxon>
        <taxon>Mesostigmata</taxon>
        <taxon>Gamasina</taxon>
        <taxon>Dermanyssoidea</taxon>
        <taxon>Laelapidae</taxon>
        <taxon>Tropilaelaps</taxon>
    </lineage>
</organism>
<evidence type="ECO:0000256" key="1">
    <source>
        <dbReference type="SAM" id="Phobius"/>
    </source>
</evidence>
<sequence length="139" mass="16015">MLAAFVRIMANRYIGVGYHFHSIVLLLLLLYSNHFTTNWDCICIVMYVEFTAVFLDFYCLLFHSGFSIALILICINMLFRILALLALFKEFTLRGGTDIYASLFGMPRGSYDDLERPHLSVPPTTSDYIKGRNNMELPR</sequence>